<proteinExistence type="predicted"/>
<dbReference type="SUPFAM" id="SSF57959">
    <property type="entry name" value="Leucine zipper domain"/>
    <property type="match status" value="1"/>
</dbReference>
<evidence type="ECO:0000313" key="2">
    <source>
        <dbReference type="EMBL" id="OWP00847.1"/>
    </source>
</evidence>
<name>A0A218YYE0_9HELO</name>
<dbReference type="AlphaFoldDB" id="A0A218YYE0"/>
<evidence type="ECO:0000256" key="1">
    <source>
        <dbReference type="SAM" id="MobiDB-lite"/>
    </source>
</evidence>
<comment type="caution">
    <text evidence="2">The sequence shown here is derived from an EMBL/GenBank/DDBJ whole genome shotgun (WGS) entry which is preliminary data.</text>
</comment>
<reference evidence="2 3" key="1">
    <citation type="submission" date="2017-04" db="EMBL/GenBank/DDBJ databases">
        <title>Draft genome sequence of Marssonina coronaria NL1: causal agent of apple blotch.</title>
        <authorList>
            <person name="Cheng Q."/>
        </authorList>
    </citation>
    <scope>NUCLEOTIDE SEQUENCE [LARGE SCALE GENOMIC DNA]</scope>
    <source>
        <strain evidence="2 3">NL1</strain>
    </source>
</reference>
<dbReference type="CDD" id="cd14688">
    <property type="entry name" value="bZIP_YAP"/>
    <property type="match status" value="1"/>
</dbReference>
<dbReference type="PANTHER" id="PTHR37012:SF2">
    <property type="entry name" value="BZIP DOMAIN-CONTAINING PROTEIN-RELATED"/>
    <property type="match status" value="1"/>
</dbReference>
<dbReference type="Gene3D" id="1.20.5.170">
    <property type="match status" value="1"/>
</dbReference>
<protein>
    <recommendedName>
        <fullName evidence="4">BZIP transcription factor</fullName>
    </recommendedName>
</protein>
<dbReference type="Proteomes" id="UP000242519">
    <property type="component" value="Unassembled WGS sequence"/>
</dbReference>
<dbReference type="EMBL" id="MZNU01000302">
    <property type="protein sequence ID" value="OWP00847.1"/>
    <property type="molecule type" value="Genomic_DNA"/>
</dbReference>
<dbReference type="PANTHER" id="PTHR37012">
    <property type="entry name" value="B-ZIP TRANSCRIPTION FACTOR (EUROFUNG)-RELATED"/>
    <property type="match status" value="1"/>
</dbReference>
<feature type="region of interest" description="Disordered" evidence="1">
    <location>
        <begin position="1"/>
        <end position="71"/>
    </location>
</feature>
<evidence type="ECO:0008006" key="4">
    <source>
        <dbReference type="Google" id="ProtNLM"/>
    </source>
</evidence>
<evidence type="ECO:0000313" key="3">
    <source>
        <dbReference type="Proteomes" id="UP000242519"/>
    </source>
</evidence>
<gene>
    <name evidence="2" type="ORF">B2J93_2540</name>
</gene>
<keyword evidence="3" id="KW-1185">Reference proteome</keyword>
<accession>A0A218YYE0</accession>
<dbReference type="Pfam" id="PF11905">
    <property type="entry name" value="DUF3425"/>
    <property type="match status" value="1"/>
</dbReference>
<sequence length="504" mass="55660">MPAAGDGGLSSQQPPQHKRDFSEDGDAPSPADPSTSDQSKKRRTAGNSSRGVANLTPDQLAKKRANDREAQRAIRERTKNQIENLEQKIRELTSQQPYQELQHVIRQKEQVEAENADIKKRLGSVLALIQPILGPNAPDALTYNTVAQPYVPNRPSSSTFASTPNGSASPVTGTGAALPWQAPGAPVGNYSQLLNAQAQLSKQKHDMAHNLDMGPERLGLEFLLDVNQRVNKIPNSTNGNLDPAFQQIPRGPDVAIPHRSNSTGSHGAYHAGTLGAGQEMTGHAAPIRNGPPTCPLDNILLEFLQERQQQAAEGVATPKLVGPAYPSVSSLLNPARAATSHPLSKVFTDILATFPDLSTLPERIAVLYIMFLIMRWQISPTQENYDRLPEWATPRPSQLFTPHPAWIDHLPFPKMRDRLVSDYNPRDYLFDNFFIPFTTTLSVNWPYEPTDTLLSSVEGEDLVINPVFERHLRRLDNWSLGPAFAQAFPGLQDTYRLQVDGDRR</sequence>
<dbReference type="InParanoid" id="A0A218YYE0"/>
<organism evidence="2 3">
    <name type="scientific">Diplocarpon coronariae</name>
    <dbReference type="NCBI Taxonomy" id="2795749"/>
    <lineage>
        <taxon>Eukaryota</taxon>
        <taxon>Fungi</taxon>
        <taxon>Dikarya</taxon>
        <taxon>Ascomycota</taxon>
        <taxon>Pezizomycotina</taxon>
        <taxon>Leotiomycetes</taxon>
        <taxon>Helotiales</taxon>
        <taxon>Drepanopezizaceae</taxon>
        <taxon>Diplocarpon</taxon>
    </lineage>
</organism>
<dbReference type="InterPro" id="IPR021833">
    <property type="entry name" value="DUF3425"/>
</dbReference>
<dbReference type="InterPro" id="IPR046347">
    <property type="entry name" value="bZIP_sf"/>
</dbReference>
<dbReference type="OrthoDB" id="4161589at2759"/>
<feature type="compositionally biased region" description="Basic and acidic residues" evidence="1">
    <location>
        <begin position="60"/>
        <end position="71"/>
    </location>
</feature>
<dbReference type="GO" id="GO:0003700">
    <property type="term" value="F:DNA-binding transcription factor activity"/>
    <property type="evidence" value="ECO:0007669"/>
    <property type="project" value="InterPro"/>
</dbReference>